<dbReference type="KEGG" id="tagg:NF865_06890"/>
<dbReference type="Gene3D" id="3.40.50.1820">
    <property type="entry name" value="alpha/beta hydrolase"/>
    <property type="match status" value="1"/>
</dbReference>
<dbReference type="AlphaFoldDB" id="A0A9E7MW70"/>
<reference evidence="2" key="1">
    <citation type="journal article" date="1998" name="Int. J. Syst. Bacteriol. 48 Pt">
        <title>Thermococcus guaymasensis sp. nov. and Thermococcus aggregans sp. nov., two novel thermophilic archaea isolated from the Guaymas Basin hydrothermal vent site.</title>
        <authorList>
            <person name="Canganella F."/>
            <person name="Jones W.J."/>
            <person name="Gambacorta A."/>
            <person name="Antranikian G."/>
        </authorList>
    </citation>
    <scope>NUCLEOTIDE SEQUENCE</scope>
    <source>
        <strain evidence="2">TY</strain>
    </source>
</reference>
<gene>
    <name evidence="2" type="ORF">NF865_06890</name>
</gene>
<evidence type="ECO:0000313" key="2">
    <source>
        <dbReference type="EMBL" id="USS40064.1"/>
    </source>
</evidence>
<name>A0A9E7MW70_THEAG</name>
<dbReference type="PANTHER" id="PTHR43358:SF4">
    <property type="entry name" value="ALPHA_BETA HYDROLASE FOLD-1 DOMAIN-CONTAINING PROTEIN"/>
    <property type="match status" value="1"/>
</dbReference>
<keyword evidence="3" id="KW-1185">Reference proteome</keyword>
<dbReference type="InterPro" id="IPR000073">
    <property type="entry name" value="AB_hydrolase_1"/>
</dbReference>
<evidence type="ECO:0000313" key="3">
    <source>
        <dbReference type="Proteomes" id="UP001055732"/>
    </source>
</evidence>
<dbReference type="GO" id="GO:0016787">
    <property type="term" value="F:hydrolase activity"/>
    <property type="evidence" value="ECO:0007669"/>
    <property type="project" value="UniProtKB-KW"/>
</dbReference>
<dbReference type="RefSeq" id="WP_253304021.1">
    <property type="nucleotide sequence ID" value="NZ_CP099582.1"/>
</dbReference>
<dbReference type="Proteomes" id="UP001055732">
    <property type="component" value="Chromosome"/>
</dbReference>
<dbReference type="SUPFAM" id="SSF53474">
    <property type="entry name" value="alpha/beta-Hydrolases"/>
    <property type="match status" value="1"/>
</dbReference>
<proteinExistence type="predicted"/>
<keyword evidence="2" id="KW-0378">Hydrolase</keyword>
<feature type="domain" description="AB hydrolase-1" evidence="1">
    <location>
        <begin position="68"/>
        <end position="195"/>
    </location>
</feature>
<dbReference type="InterPro" id="IPR029058">
    <property type="entry name" value="AB_hydrolase_fold"/>
</dbReference>
<dbReference type="InterPro" id="IPR052920">
    <property type="entry name" value="DNA-binding_regulatory"/>
</dbReference>
<accession>A0A9E7MW70</accession>
<dbReference type="EMBL" id="CP099582">
    <property type="protein sequence ID" value="USS40064.1"/>
    <property type="molecule type" value="Genomic_DNA"/>
</dbReference>
<dbReference type="Pfam" id="PF00561">
    <property type="entry name" value="Abhydrolase_1"/>
    <property type="match status" value="1"/>
</dbReference>
<protein>
    <submittedName>
        <fullName evidence="2">Alpha/beta fold hydrolase</fullName>
    </submittedName>
</protein>
<dbReference type="PANTHER" id="PTHR43358">
    <property type="entry name" value="ALPHA/BETA-HYDROLASE"/>
    <property type="match status" value="1"/>
</dbReference>
<reference evidence="2" key="2">
    <citation type="submission" date="2022-06" db="EMBL/GenBank/DDBJ databases">
        <authorList>
            <person name="Park Y.-J."/>
        </authorList>
    </citation>
    <scope>NUCLEOTIDE SEQUENCE</scope>
    <source>
        <strain evidence="2">TY</strain>
    </source>
</reference>
<organism evidence="2 3">
    <name type="scientific">Thermococcus aggregans</name>
    <dbReference type="NCBI Taxonomy" id="110163"/>
    <lineage>
        <taxon>Archaea</taxon>
        <taxon>Methanobacteriati</taxon>
        <taxon>Methanobacteriota</taxon>
        <taxon>Thermococci</taxon>
        <taxon>Thermococcales</taxon>
        <taxon>Thermococcaceae</taxon>
        <taxon>Thermococcus</taxon>
    </lineage>
</organism>
<evidence type="ECO:0000259" key="1">
    <source>
        <dbReference type="Pfam" id="PF00561"/>
    </source>
</evidence>
<sequence>MLWEIVLLALALFFAFVFFVAYKMTTPPRRVKNWTPKDVGLEYEDITISTTDGLKLKGWWIDRGSEKTIILLHGYASSRWSFYIIPMIETLAKNGYNVLAFDFRAHGESEGKYTTVGDKELIDLVSAIDWLKREKPNSANRIGLVGYSMGAMVAIRALAEDERVCCAVADSPPMHLDKTGTRSLRYFANLPEWLYPFVKPISKMITGTREVHPITYADKIKKPLRLIAGKKDPIVKVEEVREFYERNKEINPDVELWVTEAAHVRTIQLMPEEYKQRILQFFEKYL</sequence>